<feature type="transmembrane region" description="Helical" evidence="1">
    <location>
        <begin position="296"/>
        <end position="319"/>
    </location>
</feature>
<keyword evidence="4" id="KW-1185">Reference proteome</keyword>
<feature type="domain" description="DUF4365" evidence="2">
    <location>
        <begin position="11"/>
        <end position="136"/>
    </location>
</feature>
<evidence type="ECO:0000259" key="2">
    <source>
        <dbReference type="Pfam" id="PF14280"/>
    </source>
</evidence>
<keyword evidence="1" id="KW-0472">Membrane</keyword>
<dbReference type="Pfam" id="PF14280">
    <property type="entry name" value="DUF4365"/>
    <property type="match status" value="1"/>
</dbReference>
<dbReference type="Proteomes" id="UP001596183">
    <property type="component" value="Unassembled WGS sequence"/>
</dbReference>
<gene>
    <name evidence="3" type="ORF">ACFP2V_05820</name>
</gene>
<evidence type="ECO:0000256" key="1">
    <source>
        <dbReference type="SAM" id="Phobius"/>
    </source>
</evidence>
<dbReference type="RefSeq" id="WP_381206446.1">
    <property type="nucleotide sequence ID" value="NZ_JBHSPC010000015.1"/>
</dbReference>
<proteinExistence type="predicted"/>
<organism evidence="3 4">
    <name type="scientific">Streptomyces incanus</name>
    <dbReference type="NCBI Taxonomy" id="887453"/>
    <lineage>
        <taxon>Bacteria</taxon>
        <taxon>Bacillati</taxon>
        <taxon>Actinomycetota</taxon>
        <taxon>Actinomycetes</taxon>
        <taxon>Kitasatosporales</taxon>
        <taxon>Streptomycetaceae</taxon>
        <taxon>Streptomyces</taxon>
    </lineage>
</organism>
<sequence length="332" mass="38389">MSTVRGSRKIERAGVNALRALLEEHDHLVQEIDGGNDHGEDMIVNFTRGSKRTPYWIAIQVKSGKKYKRVNGYAIPIDDHFDDWGQSRIPIIGVVYDMKKKELFWVNLTEQLRSVDKSPGWVQLANTSRLNSDTIDTFYAEVAAYAGDARMRIRAANQEDALTEAVRARRGLDPETAPNPLFEELADFALRHEERLRVFRKDLIRSLPIQVLVLIMLWEWPRQIRFVEGSADWVNPVIWVLSLYHFMLFMALTIFFEFRAGRVPRETGSWLSIIASNFLWIPIMDPNGDDGWWGTFWIYSGIIVPSFGLKFLIISFVGFARDRKKKQLEPDI</sequence>
<keyword evidence="1" id="KW-1133">Transmembrane helix</keyword>
<protein>
    <submittedName>
        <fullName evidence="3">DUF4365 domain-containing protein</fullName>
    </submittedName>
</protein>
<feature type="transmembrane region" description="Helical" evidence="1">
    <location>
        <begin position="268"/>
        <end position="284"/>
    </location>
</feature>
<keyword evidence="1" id="KW-0812">Transmembrane</keyword>
<feature type="transmembrane region" description="Helical" evidence="1">
    <location>
        <begin position="203"/>
        <end position="221"/>
    </location>
</feature>
<dbReference type="InterPro" id="IPR025375">
    <property type="entry name" value="DUF4365"/>
</dbReference>
<evidence type="ECO:0000313" key="4">
    <source>
        <dbReference type="Proteomes" id="UP001596183"/>
    </source>
</evidence>
<evidence type="ECO:0000313" key="3">
    <source>
        <dbReference type="EMBL" id="MFC5669647.1"/>
    </source>
</evidence>
<comment type="caution">
    <text evidence="3">The sequence shown here is derived from an EMBL/GenBank/DDBJ whole genome shotgun (WGS) entry which is preliminary data.</text>
</comment>
<feature type="transmembrane region" description="Helical" evidence="1">
    <location>
        <begin position="233"/>
        <end position="256"/>
    </location>
</feature>
<accession>A0ABW0XIS8</accession>
<dbReference type="EMBL" id="JBHSPC010000015">
    <property type="protein sequence ID" value="MFC5669647.1"/>
    <property type="molecule type" value="Genomic_DNA"/>
</dbReference>
<name>A0ABW0XIS8_9ACTN</name>
<reference evidence="4" key="1">
    <citation type="journal article" date="2019" name="Int. J. Syst. Evol. Microbiol.">
        <title>The Global Catalogue of Microorganisms (GCM) 10K type strain sequencing project: providing services to taxonomists for standard genome sequencing and annotation.</title>
        <authorList>
            <consortium name="The Broad Institute Genomics Platform"/>
            <consortium name="The Broad Institute Genome Sequencing Center for Infectious Disease"/>
            <person name="Wu L."/>
            <person name="Ma J."/>
        </authorList>
    </citation>
    <scope>NUCLEOTIDE SEQUENCE [LARGE SCALE GENOMIC DNA]</scope>
    <source>
        <strain evidence="4">JCM 13852</strain>
    </source>
</reference>